<dbReference type="RefSeq" id="XP_022398254.1">
    <property type="nucleotide sequence ID" value="XM_022550255.1"/>
</dbReference>
<dbReference type="PANTHER" id="PTHR42076:SF1">
    <property type="entry name" value="CYANOVIRIN-N DOMAIN-CONTAINING PROTEIN"/>
    <property type="match status" value="1"/>
</dbReference>
<reference evidence="3" key="1">
    <citation type="journal article" date="2017" name="Genome Biol.">
        <title>Comparative genomics reveals high biological diversity and specific adaptations in the industrially and medically important fungal genus Aspergillus.</title>
        <authorList>
            <person name="de Vries R.P."/>
            <person name="Riley R."/>
            <person name="Wiebenga A."/>
            <person name="Aguilar-Osorio G."/>
            <person name="Amillis S."/>
            <person name="Uchima C.A."/>
            <person name="Anderluh G."/>
            <person name="Asadollahi M."/>
            <person name="Askin M."/>
            <person name="Barry K."/>
            <person name="Battaglia E."/>
            <person name="Bayram O."/>
            <person name="Benocci T."/>
            <person name="Braus-Stromeyer S.A."/>
            <person name="Caldana C."/>
            <person name="Canovas D."/>
            <person name="Cerqueira G.C."/>
            <person name="Chen F."/>
            <person name="Chen W."/>
            <person name="Choi C."/>
            <person name="Clum A."/>
            <person name="Dos Santos R.A."/>
            <person name="Damasio A.R."/>
            <person name="Diallinas G."/>
            <person name="Emri T."/>
            <person name="Fekete E."/>
            <person name="Flipphi M."/>
            <person name="Freyberg S."/>
            <person name="Gallo A."/>
            <person name="Gournas C."/>
            <person name="Habgood R."/>
            <person name="Hainaut M."/>
            <person name="Harispe M.L."/>
            <person name="Henrissat B."/>
            <person name="Hilden K.S."/>
            <person name="Hope R."/>
            <person name="Hossain A."/>
            <person name="Karabika E."/>
            <person name="Karaffa L."/>
            <person name="Karanyi Z."/>
            <person name="Krasevec N."/>
            <person name="Kuo A."/>
            <person name="Kusch H."/>
            <person name="LaButti K."/>
            <person name="Lagendijk E.L."/>
            <person name="Lapidus A."/>
            <person name="Levasseur A."/>
            <person name="Lindquist E."/>
            <person name="Lipzen A."/>
            <person name="Logrieco A.F."/>
            <person name="MacCabe A."/>
            <person name="Maekelae M.R."/>
            <person name="Malavazi I."/>
            <person name="Melin P."/>
            <person name="Meyer V."/>
            <person name="Mielnichuk N."/>
            <person name="Miskei M."/>
            <person name="Molnar A.P."/>
            <person name="Mule G."/>
            <person name="Ngan C.Y."/>
            <person name="Orejas M."/>
            <person name="Orosz E."/>
            <person name="Ouedraogo J.P."/>
            <person name="Overkamp K.M."/>
            <person name="Park H.-S."/>
            <person name="Perrone G."/>
            <person name="Piumi F."/>
            <person name="Punt P.J."/>
            <person name="Ram A.F."/>
            <person name="Ramon A."/>
            <person name="Rauscher S."/>
            <person name="Record E."/>
            <person name="Riano-Pachon D.M."/>
            <person name="Robert V."/>
            <person name="Roehrig J."/>
            <person name="Ruller R."/>
            <person name="Salamov A."/>
            <person name="Salih N.S."/>
            <person name="Samson R.A."/>
            <person name="Sandor E."/>
            <person name="Sanguinetti M."/>
            <person name="Schuetze T."/>
            <person name="Sepcic K."/>
            <person name="Shelest E."/>
            <person name="Sherlock G."/>
            <person name="Sophianopoulou V."/>
            <person name="Squina F.M."/>
            <person name="Sun H."/>
            <person name="Susca A."/>
            <person name="Todd R.B."/>
            <person name="Tsang A."/>
            <person name="Unkles S.E."/>
            <person name="van de Wiele N."/>
            <person name="van Rossen-Uffink D."/>
            <person name="Oliveira J.V."/>
            <person name="Vesth T.C."/>
            <person name="Visser J."/>
            <person name="Yu J.-H."/>
            <person name="Zhou M."/>
            <person name="Andersen M.R."/>
            <person name="Archer D.B."/>
            <person name="Baker S.E."/>
            <person name="Benoit I."/>
            <person name="Brakhage A.A."/>
            <person name="Braus G.H."/>
            <person name="Fischer R."/>
            <person name="Frisvad J.C."/>
            <person name="Goldman G.H."/>
            <person name="Houbraken J."/>
            <person name="Oakley B."/>
            <person name="Pocsi I."/>
            <person name="Scazzocchio C."/>
            <person name="Seiboth B."/>
            <person name="vanKuyk P.A."/>
            <person name="Wortman J."/>
            <person name="Dyer P.S."/>
            <person name="Grigoriev I.V."/>
        </authorList>
    </citation>
    <scope>NUCLEOTIDE SEQUENCE [LARGE SCALE GENOMIC DNA]</scope>
    <source>
        <strain evidence="3">CBS 516.65</strain>
    </source>
</reference>
<dbReference type="PANTHER" id="PTHR42076">
    <property type="entry name" value="CYANOVIRIN-N HOMOLOG"/>
    <property type="match status" value="1"/>
</dbReference>
<sequence length="110" mass="12459">MSFHSTSSDVHISHENGSTMLLCQVRDTHGKMNPRRIRLDDHIGNTDGWFLWGGVNFTQSAENIALENTDRGPKLTAELHKRDGGYRERQGLFLSDKIENRDGHLHFTGA</sequence>
<dbReference type="SUPFAM" id="SSF51322">
    <property type="entry name" value="Cyanovirin-N"/>
    <property type="match status" value="1"/>
</dbReference>
<dbReference type="GeneID" id="34466515"/>
<keyword evidence="3" id="KW-1185">Reference proteome</keyword>
<dbReference type="Gene3D" id="2.30.60.10">
    <property type="entry name" value="Cyanovirin-N"/>
    <property type="match status" value="1"/>
</dbReference>
<feature type="domain" description="Cyanovirin-N" evidence="1">
    <location>
        <begin position="2"/>
        <end position="107"/>
    </location>
</feature>
<organism evidence="2 3">
    <name type="scientific">Aspergillus glaucus CBS 516.65</name>
    <dbReference type="NCBI Taxonomy" id="1160497"/>
    <lineage>
        <taxon>Eukaryota</taxon>
        <taxon>Fungi</taxon>
        <taxon>Dikarya</taxon>
        <taxon>Ascomycota</taxon>
        <taxon>Pezizomycotina</taxon>
        <taxon>Eurotiomycetes</taxon>
        <taxon>Eurotiomycetidae</taxon>
        <taxon>Eurotiales</taxon>
        <taxon>Aspergillaceae</taxon>
        <taxon>Aspergillus</taxon>
        <taxon>Aspergillus subgen. Aspergillus</taxon>
    </lineage>
</organism>
<dbReference type="InterPro" id="IPR011058">
    <property type="entry name" value="Cyanovirin-N"/>
</dbReference>
<evidence type="ECO:0000259" key="1">
    <source>
        <dbReference type="SMART" id="SM01111"/>
    </source>
</evidence>
<dbReference type="Proteomes" id="UP000184300">
    <property type="component" value="Unassembled WGS sequence"/>
</dbReference>
<dbReference type="Pfam" id="PF08881">
    <property type="entry name" value="CVNH"/>
    <property type="match status" value="1"/>
</dbReference>
<evidence type="ECO:0000313" key="3">
    <source>
        <dbReference type="Proteomes" id="UP000184300"/>
    </source>
</evidence>
<name>A0A1L9VCA6_ASPGL</name>
<dbReference type="AlphaFoldDB" id="A0A1L9VCA6"/>
<dbReference type="InterPro" id="IPR036673">
    <property type="entry name" value="Cyanovirin-N_sf"/>
</dbReference>
<protein>
    <recommendedName>
        <fullName evidence="1">Cyanovirin-N domain-containing protein</fullName>
    </recommendedName>
</protein>
<evidence type="ECO:0000313" key="2">
    <source>
        <dbReference type="EMBL" id="OJJ81556.1"/>
    </source>
</evidence>
<gene>
    <name evidence="2" type="ORF">ASPGLDRAFT_84186</name>
</gene>
<dbReference type="SMART" id="SM01111">
    <property type="entry name" value="CVNH"/>
    <property type="match status" value="1"/>
</dbReference>
<dbReference type="OrthoDB" id="2441380at2759"/>
<dbReference type="EMBL" id="KV878905">
    <property type="protein sequence ID" value="OJJ81556.1"/>
    <property type="molecule type" value="Genomic_DNA"/>
</dbReference>
<accession>A0A1L9VCA6</accession>
<proteinExistence type="predicted"/>
<dbReference type="VEuPathDB" id="FungiDB:ASPGLDRAFT_84186"/>